<protein>
    <recommendedName>
        <fullName evidence="6">MotA/TolQ/ExbB proton channel family protein</fullName>
    </recommendedName>
</protein>
<feature type="transmembrane region" description="Helical" evidence="3">
    <location>
        <begin position="137"/>
        <end position="162"/>
    </location>
</feature>
<evidence type="ECO:0000256" key="1">
    <source>
        <dbReference type="SAM" id="Coils"/>
    </source>
</evidence>
<keyword evidence="1" id="KW-0175">Coiled coil</keyword>
<evidence type="ECO:0000256" key="2">
    <source>
        <dbReference type="SAM" id="MobiDB-lite"/>
    </source>
</evidence>
<feature type="transmembrane region" description="Helical" evidence="3">
    <location>
        <begin position="17"/>
        <end position="35"/>
    </location>
</feature>
<feature type="transmembrane region" description="Helical" evidence="3">
    <location>
        <begin position="194"/>
        <end position="217"/>
    </location>
</feature>
<dbReference type="AlphaFoldDB" id="A0A1X6ZIR7"/>
<keyword evidence="3" id="KW-1133">Transmembrane helix</keyword>
<feature type="compositionally biased region" description="Gly residues" evidence="2">
    <location>
        <begin position="394"/>
        <end position="405"/>
    </location>
</feature>
<reference evidence="4 5" key="1">
    <citation type="submission" date="2017-03" db="EMBL/GenBank/DDBJ databases">
        <authorList>
            <person name="Afonso C.L."/>
            <person name="Miller P.J."/>
            <person name="Scott M.A."/>
            <person name="Spackman E."/>
            <person name="Goraichik I."/>
            <person name="Dimitrov K.M."/>
            <person name="Suarez D.L."/>
            <person name="Swayne D.E."/>
        </authorList>
    </citation>
    <scope>NUCLEOTIDE SEQUENCE [LARGE SCALE GENOMIC DNA]</scope>
    <source>
        <strain evidence="4 5">CECT 8625</strain>
    </source>
</reference>
<evidence type="ECO:0000256" key="3">
    <source>
        <dbReference type="SAM" id="Phobius"/>
    </source>
</evidence>
<feature type="region of interest" description="Disordered" evidence="2">
    <location>
        <begin position="379"/>
        <end position="424"/>
    </location>
</feature>
<sequence length="424" mass="45612">MAQPDVDPQFSQPIRQTLAMVAVLVLSVAGAIMALPRVLPVFEANPYLNGFILAVFVVGVLACFWQVAQIITSVRWIEGFVTGGRDDRERRAPRLLAPLATLLRSRGRRMQITTTSTRSILDSVAQRIDEAREITRYIVSLLIFLGLLGTFYGLATTVPALVDTIRSLVPEDGESGTEVFARLMNGLEGQLGGMGVAFASSLLGLAGSLIVGLLELFAGHGQNRFYRELEEWLSSITRIGVSASDGGDEMSGAALALEQVADQMEAMQSLYARSEDARSEVEARLGQLADSLERMTERMEATAPSATALNRIADGQERLVEALGSRETEGALDAESRMRLRSIDVQMLRLLEEISAGRQESMAELRTDLAALTRTLGQISRQTAPRGQTAPASGGSGAAAGGTGQGPSSTVRPQRFQTKQSREG</sequence>
<dbReference type="Proteomes" id="UP000193570">
    <property type="component" value="Unassembled WGS sequence"/>
</dbReference>
<dbReference type="OrthoDB" id="9794540at2"/>
<name>A0A1X6ZIR7_9RHOB</name>
<dbReference type="EMBL" id="FWFK01000004">
    <property type="protein sequence ID" value="SLN52008.1"/>
    <property type="molecule type" value="Genomic_DNA"/>
</dbReference>
<keyword evidence="3" id="KW-0472">Membrane</keyword>
<feature type="compositionally biased region" description="Polar residues" evidence="2">
    <location>
        <begin position="410"/>
        <end position="424"/>
    </location>
</feature>
<dbReference type="RefSeq" id="WP_085792280.1">
    <property type="nucleotide sequence ID" value="NZ_FWFK01000004.1"/>
</dbReference>
<evidence type="ECO:0008006" key="6">
    <source>
        <dbReference type="Google" id="ProtNLM"/>
    </source>
</evidence>
<gene>
    <name evidence="4" type="ORF">ROJ8625_02606</name>
</gene>
<organism evidence="4 5">
    <name type="scientific">Roseivivax jejudonensis</name>
    <dbReference type="NCBI Taxonomy" id="1529041"/>
    <lineage>
        <taxon>Bacteria</taxon>
        <taxon>Pseudomonadati</taxon>
        <taxon>Pseudomonadota</taxon>
        <taxon>Alphaproteobacteria</taxon>
        <taxon>Rhodobacterales</taxon>
        <taxon>Roseobacteraceae</taxon>
        <taxon>Roseivivax</taxon>
    </lineage>
</organism>
<feature type="coiled-coil region" evidence="1">
    <location>
        <begin position="257"/>
        <end position="298"/>
    </location>
</feature>
<keyword evidence="3" id="KW-0812">Transmembrane</keyword>
<evidence type="ECO:0000313" key="4">
    <source>
        <dbReference type="EMBL" id="SLN52008.1"/>
    </source>
</evidence>
<proteinExistence type="predicted"/>
<evidence type="ECO:0000313" key="5">
    <source>
        <dbReference type="Proteomes" id="UP000193570"/>
    </source>
</evidence>
<accession>A0A1X6ZIR7</accession>
<feature type="transmembrane region" description="Helical" evidence="3">
    <location>
        <begin position="47"/>
        <end position="68"/>
    </location>
</feature>
<keyword evidence="5" id="KW-1185">Reference proteome</keyword>